<dbReference type="GO" id="GO:0005507">
    <property type="term" value="F:copper ion binding"/>
    <property type="evidence" value="ECO:0007669"/>
    <property type="project" value="InterPro"/>
</dbReference>
<dbReference type="EC" id="1.4.3.-" evidence="9"/>
<dbReference type="Proteomes" id="UP001358417">
    <property type="component" value="Unassembled WGS sequence"/>
</dbReference>
<feature type="active site" description="Schiff-base intermediate with substrate; via topaquinone" evidence="7">
    <location>
        <position position="456"/>
    </location>
</feature>
<evidence type="ECO:0000256" key="8">
    <source>
        <dbReference type="PIRSR" id="PIRSR600269-51"/>
    </source>
</evidence>
<dbReference type="AlphaFoldDB" id="A0AAV9NLX5"/>
<comment type="cofactor">
    <cofactor evidence="1">
        <name>Cu cation</name>
        <dbReference type="ChEBI" id="CHEBI:23378"/>
    </cofactor>
</comment>
<feature type="domain" description="DUF1965" evidence="12">
    <location>
        <begin position="226"/>
        <end position="286"/>
    </location>
</feature>
<dbReference type="Gene3D" id="2.70.98.20">
    <property type="entry name" value="Copper amine oxidase, catalytic domain"/>
    <property type="match status" value="1"/>
</dbReference>
<dbReference type="GO" id="GO:0005886">
    <property type="term" value="C:plasma membrane"/>
    <property type="evidence" value="ECO:0007669"/>
    <property type="project" value="TreeGrafter"/>
</dbReference>
<evidence type="ECO:0000259" key="11">
    <source>
        <dbReference type="Pfam" id="PF01179"/>
    </source>
</evidence>
<dbReference type="InterPro" id="IPR015328">
    <property type="entry name" value="DUF1965"/>
</dbReference>
<evidence type="ECO:0000256" key="10">
    <source>
        <dbReference type="SAM" id="SignalP"/>
    </source>
</evidence>
<evidence type="ECO:0000256" key="6">
    <source>
        <dbReference type="ARBA" id="ARBA00023008"/>
    </source>
</evidence>
<organism evidence="13 14">
    <name type="scientific">Exophiala bonariae</name>
    <dbReference type="NCBI Taxonomy" id="1690606"/>
    <lineage>
        <taxon>Eukaryota</taxon>
        <taxon>Fungi</taxon>
        <taxon>Dikarya</taxon>
        <taxon>Ascomycota</taxon>
        <taxon>Pezizomycotina</taxon>
        <taxon>Eurotiomycetes</taxon>
        <taxon>Chaetothyriomycetidae</taxon>
        <taxon>Chaetothyriales</taxon>
        <taxon>Herpotrichiellaceae</taxon>
        <taxon>Exophiala</taxon>
    </lineage>
</organism>
<dbReference type="Gene3D" id="3.10.450.40">
    <property type="match status" value="2"/>
</dbReference>
<sequence length="753" mass="84716">MRFSLGCSILGLQWLSGLVLARSSDSCAAPAYVPTTAEKATPFFVLNDTELQDITEWLLDPAQGLNLTDATSPNLTQTDNYIWYIEPLRPNKTDVLAYLDGNASSPAKYAHVVMAEGGKAEPDMTDNETTIQELAYWYNGVHGAHVPFNSRPADGPRNAAILPLIIEVMSSIADITADLVDMVFYGPDDPRSTAHLFTTNPQSKDGSDCLIWIPWRRNRMAYFDQPSDLYTSFDFSGSDPSLYKLRMIVYNLVVYNSVEEFRAAYESGQIIKVPPPATDDSFLQKDRLGAVRDLENRLAPTSVELEGKRYKIDEENGYVEYLGWSFYHQFTRDMGIGIFDIKFKGERILYELGLQEAAAQYSGNNPFQAATAYFDRYYGIGSCNVRLVPGYDCPYHATYLNSTWNDELGVHEVIDGICIFESDLGHPYSRHNEATYIHSSKASALTIRWIATVGNYDYLFDYSFWMDGTIAVDARASGYIQANYYRPSDGGHWGPRVQETITGTLHTHVMNVKADFDLIDTKNTFLKTDLIVENITAPWFPELGEFEMMRLNFTELQTEDEGLLPVPTNGQTMYSVINKDQKNKWGESRGYRILPGISNVHLASQNSPFMKKSGEWAKQAFAVSRQHDTEPSSSSTQQQNLPWAPPVEFWKFFDGESLVQEDLVMWINLGMHHYTRSEDIPNTIMTEAHSSIMFAPQNWGDTELAVDLTNAVIYHANENGSVVVPDVNGVSPPSCFPLTSQDQLLGVFENQNP</sequence>
<evidence type="ECO:0000313" key="14">
    <source>
        <dbReference type="Proteomes" id="UP001358417"/>
    </source>
</evidence>
<feature type="chain" id="PRO_5043933980" description="Amine oxidase" evidence="10">
    <location>
        <begin position="22"/>
        <end position="753"/>
    </location>
</feature>
<dbReference type="EMBL" id="JAVRRD010000004">
    <property type="protein sequence ID" value="KAK5059935.1"/>
    <property type="molecule type" value="Genomic_DNA"/>
</dbReference>
<dbReference type="RefSeq" id="XP_064709756.1">
    <property type="nucleotide sequence ID" value="XM_064853357.1"/>
</dbReference>
<accession>A0AAV9NLX5</accession>
<dbReference type="SUPFAM" id="SSF54416">
    <property type="entry name" value="Amine oxidase N-terminal region"/>
    <property type="match status" value="2"/>
</dbReference>
<dbReference type="GO" id="GO:0008131">
    <property type="term" value="F:primary methylamine oxidase activity"/>
    <property type="evidence" value="ECO:0007669"/>
    <property type="project" value="InterPro"/>
</dbReference>
<dbReference type="GO" id="GO:0048038">
    <property type="term" value="F:quinone binding"/>
    <property type="evidence" value="ECO:0007669"/>
    <property type="project" value="InterPro"/>
</dbReference>
<protein>
    <recommendedName>
        <fullName evidence="9">Amine oxidase</fullName>
        <ecNumber evidence="9">1.4.3.-</ecNumber>
    </recommendedName>
</protein>
<reference evidence="13 14" key="1">
    <citation type="submission" date="2023-08" db="EMBL/GenBank/DDBJ databases">
        <title>Black Yeasts Isolated from many extreme environments.</title>
        <authorList>
            <person name="Coleine C."/>
            <person name="Stajich J.E."/>
            <person name="Selbmann L."/>
        </authorList>
    </citation>
    <scope>NUCLEOTIDE SEQUENCE [LARGE SCALE GENOMIC DNA]</scope>
    <source>
        <strain evidence="13 14">CCFEE 5792</strain>
    </source>
</reference>
<dbReference type="InterPro" id="IPR036460">
    <property type="entry name" value="Cu_amine_oxidase_C_sf"/>
</dbReference>
<dbReference type="PANTHER" id="PTHR10638">
    <property type="entry name" value="COPPER AMINE OXIDASE"/>
    <property type="match status" value="1"/>
</dbReference>
<keyword evidence="5 9" id="KW-0560">Oxidoreductase</keyword>
<feature type="modified residue" description="2',4',5'-topaquinone" evidence="8">
    <location>
        <position position="456"/>
    </location>
</feature>
<feature type="active site" description="Proton acceptor" evidence="7">
    <location>
        <position position="375"/>
    </location>
</feature>
<keyword evidence="14" id="KW-1185">Reference proteome</keyword>
<keyword evidence="3 9" id="KW-0479">Metal-binding</keyword>
<dbReference type="PANTHER" id="PTHR10638:SF20">
    <property type="entry name" value="AMINE OXIDASE"/>
    <property type="match status" value="1"/>
</dbReference>
<evidence type="ECO:0000313" key="13">
    <source>
        <dbReference type="EMBL" id="KAK5059935.1"/>
    </source>
</evidence>
<evidence type="ECO:0000259" key="12">
    <source>
        <dbReference type="Pfam" id="PF09248"/>
    </source>
</evidence>
<dbReference type="Pfam" id="PF09248">
    <property type="entry name" value="DUF1965"/>
    <property type="match status" value="1"/>
</dbReference>
<evidence type="ECO:0000256" key="7">
    <source>
        <dbReference type="PIRSR" id="PIRSR600269-50"/>
    </source>
</evidence>
<dbReference type="InterPro" id="IPR000269">
    <property type="entry name" value="Cu_amine_oxidase"/>
</dbReference>
<evidence type="ECO:0000256" key="3">
    <source>
        <dbReference type="ARBA" id="ARBA00022723"/>
    </source>
</evidence>
<comment type="similarity">
    <text evidence="2 9">Belongs to the copper/topaquinone oxidase family.</text>
</comment>
<feature type="signal peptide" evidence="10">
    <location>
        <begin position="1"/>
        <end position="21"/>
    </location>
</feature>
<name>A0AAV9NLX5_9EURO</name>
<evidence type="ECO:0000256" key="4">
    <source>
        <dbReference type="ARBA" id="ARBA00022772"/>
    </source>
</evidence>
<dbReference type="Pfam" id="PF01179">
    <property type="entry name" value="Cu_amine_oxid"/>
    <property type="match status" value="1"/>
</dbReference>
<dbReference type="SUPFAM" id="SSF49998">
    <property type="entry name" value="Amine oxidase catalytic domain"/>
    <property type="match status" value="1"/>
</dbReference>
<comment type="PTM">
    <text evidence="8 9">Topaquinone (TPQ) is generated by copper-dependent autoxidation of a specific tyrosyl residue.</text>
</comment>
<evidence type="ECO:0000256" key="9">
    <source>
        <dbReference type="RuleBase" id="RU000672"/>
    </source>
</evidence>
<evidence type="ECO:0000256" key="5">
    <source>
        <dbReference type="ARBA" id="ARBA00023002"/>
    </source>
</evidence>
<comment type="cofactor">
    <cofactor evidence="9">
        <name>Cu cation</name>
        <dbReference type="ChEBI" id="CHEBI:23378"/>
    </cofactor>
    <text evidence="9">Contains 1 topaquinone per subunit.</text>
</comment>
<dbReference type="GeneID" id="89977976"/>
<dbReference type="InterPro" id="IPR016182">
    <property type="entry name" value="Cu_amine_oxidase_N-reg"/>
</dbReference>
<keyword evidence="4 7" id="KW-0801">TPQ</keyword>
<dbReference type="PRINTS" id="PR00766">
    <property type="entry name" value="CUDAOXIDASE"/>
</dbReference>
<dbReference type="InterPro" id="IPR015798">
    <property type="entry name" value="Cu_amine_oxidase_C"/>
</dbReference>
<proteinExistence type="inferred from homology"/>
<evidence type="ECO:0000256" key="2">
    <source>
        <dbReference type="ARBA" id="ARBA00007983"/>
    </source>
</evidence>
<evidence type="ECO:0000256" key="1">
    <source>
        <dbReference type="ARBA" id="ARBA00001935"/>
    </source>
</evidence>
<dbReference type="GO" id="GO:0009308">
    <property type="term" value="P:amine metabolic process"/>
    <property type="evidence" value="ECO:0007669"/>
    <property type="project" value="UniProtKB-UniRule"/>
</dbReference>
<gene>
    <name evidence="13" type="ORF">LTR84_009818</name>
</gene>
<keyword evidence="10" id="KW-0732">Signal</keyword>
<keyword evidence="6 9" id="KW-0186">Copper</keyword>
<comment type="caution">
    <text evidence="13">The sequence shown here is derived from an EMBL/GenBank/DDBJ whole genome shotgun (WGS) entry which is preliminary data.</text>
</comment>
<feature type="domain" description="Copper amine oxidase catalytic" evidence="11">
    <location>
        <begin position="301"/>
        <end position="704"/>
    </location>
</feature>